<dbReference type="EMBL" id="AP017928">
    <property type="protein sequence ID" value="BBA33823.1"/>
    <property type="molecule type" value="Genomic_DNA"/>
</dbReference>
<reference evidence="2 3" key="1">
    <citation type="submission" date="2016-12" db="EMBL/GenBank/DDBJ databases">
        <title>Genome sequencing of Methylocaldum marinum.</title>
        <authorList>
            <person name="Takeuchi M."/>
            <person name="Kamagata Y."/>
            <person name="Hiraoka S."/>
            <person name="Oshima K."/>
            <person name="Hattori M."/>
            <person name="Iwasaki W."/>
        </authorList>
    </citation>
    <scope>NUCLEOTIDE SEQUENCE [LARGE SCALE GENOMIC DNA]</scope>
    <source>
        <strain evidence="2 3">S8</strain>
    </source>
</reference>
<protein>
    <submittedName>
        <fullName evidence="2">Transposase</fullName>
    </submittedName>
</protein>
<dbReference type="EMBL" id="AP017928">
    <property type="protein sequence ID" value="BBA34441.1"/>
    <property type="molecule type" value="Genomic_DNA"/>
</dbReference>
<dbReference type="InterPro" id="IPR010921">
    <property type="entry name" value="Trp_repressor/repl_initiator"/>
</dbReference>
<dbReference type="InterPro" id="IPR036388">
    <property type="entry name" value="WH-like_DNA-bd_sf"/>
</dbReference>
<dbReference type="InterPro" id="IPR002514">
    <property type="entry name" value="Transposase_8"/>
</dbReference>
<evidence type="ECO:0000313" key="2">
    <source>
        <dbReference type="EMBL" id="BBA34441.1"/>
    </source>
</evidence>
<dbReference type="Proteomes" id="UP000266313">
    <property type="component" value="Chromosome"/>
</dbReference>
<dbReference type="Gene3D" id="1.10.10.10">
    <property type="entry name" value="Winged helix-like DNA-binding domain superfamily/Winged helix DNA-binding domain"/>
    <property type="match status" value="1"/>
</dbReference>
<gene>
    <name evidence="1" type="ORF">sS8_1869</name>
    <name evidence="2" type="ORF">sS8_2489</name>
</gene>
<keyword evidence="3" id="KW-1185">Reference proteome</keyword>
<organism evidence="2 3">
    <name type="scientific">Methylocaldum marinum</name>
    <dbReference type="NCBI Taxonomy" id="1432792"/>
    <lineage>
        <taxon>Bacteria</taxon>
        <taxon>Pseudomonadati</taxon>
        <taxon>Pseudomonadota</taxon>
        <taxon>Gammaproteobacteria</taxon>
        <taxon>Methylococcales</taxon>
        <taxon>Methylococcaceae</taxon>
        <taxon>Methylocaldum</taxon>
    </lineage>
</organism>
<evidence type="ECO:0000313" key="3">
    <source>
        <dbReference type="Proteomes" id="UP000266313"/>
    </source>
</evidence>
<dbReference type="GO" id="GO:0043565">
    <property type="term" value="F:sequence-specific DNA binding"/>
    <property type="evidence" value="ECO:0007669"/>
    <property type="project" value="InterPro"/>
</dbReference>
<accession>A0A250KU16</accession>
<sequence length="101" mass="11116">MKRKRRNHSAAFKAKVALAALKGDKRLAELAEQFEVHVNQITQWKGQLQERASDVFATAAERSASKGPDVKELHAKIGELAMENDFLVAALGRMGDASAKR</sequence>
<dbReference type="AlphaFoldDB" id="A0A250KU16"/>
<dbReference type="KEGG" id="mmai:sS8_2489"/>
<dbReference type="GO" id="GO:0004803">
    <property type="term" value="F:transposase activity"/>
    <property type="evidence" value="ECO:0007669"/>
    <property type="project" value="InterPro"/>
</dbReference>
<dbReference type="KEGG" id="mmai:sS8_1869"/>
<evidence type="ECO:0000313" key="1">
    <source>
        <dbReference type="EMBL" id="BBA33823.1"/>
    </source>
</evidence>
<dbReference type="GO" id="GO:0006313">
    <property type="term" value="P:DNA transposition"/>
    <property type="evidence" value="ECO:0007669"/>
    <property type="project" value="InterPro"/>
</dbReference>
<dbReference type="SUPFAM" id="SSF48295">
    <property type="entry name" value="TrpR-like"/>
    <property type="match status" value="1"/>
</dbReference>
<dbReference type="Pfam" id="PF01527">
    <property type="entry name" value="HTH_Tnp_1"/>
    <property type="match status" value="1"/>
</dbReference>
<proteinExistence type="predicted"/>
<name>A0A250KU16_9GAMM</name>